<dbReference type="FunFam" id="3.40.50.200:FF:000006">
    <property type="entry name" value="Subtilisin-like protease SBT1.5"/>
    <property type="match status" value="1"/>
</dbReference>
<organism evidence="12 13">
    <name type="scientific">Ananas comosus</name>
    <name type="common">Pineapple</name>
    <name type="synonym">Ananas ananas</name>
    <dbReference type="NCBI Taxonomy" id="4615"/>
    <lineage>
        <taxon>Eukaryota</taxon>
        <taxon>Viridiplantae</taxon>
        <taxon>Streptophyta</taxon>
        <taxon>Embryophyta</taxon>
        <taxon>Tracheophyta</taxon>
        <taxon>Spermatophyta</taxon>
        <taxon>Magnoliopsida</taxon>
        <taxon>Liliopsida</taxon>
        <taxon>Poales</taxon>
        <taxon>Bromeliaceae</taxon>
        <taxon>Bromelioideae</taxon>
        <taxon>Ananas</taxon>
    </lineage>
</organism>
<reference evidence="12" key="1">
    <citation type="journal article" date="2015" name="Nat. Genet.">
        <title>The pineapple genome and the evolution of CAM photosynthesis.</title>
        <authorList>
            <person name="Ming R."/>
            <person name="VanBuren R."/>
            <person name="Wai C.M."/>
            <person name="Tang H."/>
            <person name="Schatz M.C."/>
            <person name="Bowers J.E."/>
            <person name="Lyons E."/>
            <person name="Wang M.L."/>
            <person name="Chen J."/>
            <person name="Biggers E."/>
            <person name="Zhang J."/>
            <person name="Huang L."/>
            <person name="Zhang L."/>
            <person name="Miao W."/>
            <person name="Zhang J."/>
            <person name="Ye Z."/>
            <person name="Miao C."/>
            <person name="Lin Z."/>
            <person name="Wang H."/>
            <person name="Zhou H."/>
            <person name="Yim W.C."/>
            <person name="Priest H.D."/>
            <person name="Zheng C."/>
            <person name="Woodhouse M."/>
            <person name="Edger P.P."/>
            <person name="Guyot R."/>
            <person name="Guo H.B."/>
            <person name="Guo H."/>
            <person name="Zheng G."/>
            <person name="Singh R."/>
            <person name="Sharma A."/>
            <person name="Min X."/>
            <person name="Zheng Y."/>
            <person name="Lee H."/>
            <person name="Gurtowski J."/>
            <person name="Sedlazeck F.J."/>
            <person name="Harkess A."/>
            <person name="McKain M.R."/>
            <person name="Liao Z."/>
            <person name="Fang J."/>
            <person name="Liu J."/>
            <person name="Zhang X."/>
            <person name="Zhang Q."/>
            <person name="Hu W."/>
            <person name="Qin Y."/>
            <person name="Wang K."/>
            <person name="Chen L.Y."/>
            <person name="Shirley N."/>
            <person name="Lin Y.R."/>
            <person name="Liu L.Y."/>
            <person name="Hernandez A.G."/>
            <person name="Wright C.L."/>
            <person name="Bulone V."/>
            <person name="Tuskan G.A."/>
            <person name="Heath K."/>
            <person name="Zee F."/>
            <person name="Moore P.H."/>
            <person name="Sunkar R."/>
            <person name="Leebens-Mack J.H."/>
            <person name="Mockler T."/>
            <person name="Bennetzen J.L."/>
            <person name="Freeling M."/>
            <person name="Sankoff D."/>
            <person name="Paterson A.H."/>
            <person name="Zhu X."/>
            <person name="Yang X."/>
            <person name="Smith J.A."/>
            <person name="Cushman J.C."/>
            <person name="Paull R.E."/>
            <person name="Yu Q."/>
        </authorList>
    </citation>
    <scope>NUCLEOTIDE SEQUENCE [LARGE SCALE GENOMIC DNA]</scope>
    <source>
        <strain evidence="12">cv. F153</strain>
    </source>
</reference>
<dbReference type="GeneID" id="109721191"/>
<keyword evidence="3 8" id="KW-0732">Signal</keyword>
<feature type="chain" id="PRO_5028335256" evidence="8">
    <location>
        <begin position="23"/>
        <end position="780"/>
    </location>
</feature>
<dbReference type="Gene3D" id="3.40.50.200">
    <property type="entry name" value="Peptidase S8/S53 domain"/>
    <property type="match status" value="1"/>
</dbReference>
<evidence type="ECO:0000256" key="6">
    <source>
        <dbReference type="PIRSR" id="PIRSR615500-1"/>
    </source>
</evidence>
<dbReference type="CDD" id="cd04852">
    <property type="entry name" value="Peptidases_S8_3"/>
    <property type="match status" value="1"/>
</dbReference>
<feature type="domain" description="Inhibitor I9" evidence="10">
    <location>
        <begin position="28"/>
        <end position="107"/>
    </location>
</feature>
<dbReference type="InterPro" id="IPR010259">
    <property type="entry name" value="S8pro/Inhibitor_I9"/>
</dbReference>
<dbReference type="Gene3D" id="3.30.70.80">
    <property type="entry name" value="Peptidase S8 propeptide/proteinase inhibitor I9"/>
    <property type="match status" value="1"/>
</dbReference>
<keyword evidence="5 7" id="KW-0720">Serine protease</keyword>
<dbReference type="Pfam" id="PF05922">
    <property type="entry name" value="Inhibitor_I9"/>
    <property type="match status" value="1"/>
</dbReference>
<feature type="domain" description="Subtilisin-like protease fibronectin type-III" evidence="11">
    <location>
        <begin position="664"/>
        <end position="759"/>
    </location>
</feature>
<dbReference type="InterPro" id="IPR045051">
    <property type="entry name" value="SBT"/>
</dbReference>
<feature type="active site" description="Charge relay system" evidence="6 7">
    <location>
        <position position="141"/>
    </location>
</feature>
<evidence type="ECO:0000259" key="9">
    <source>
        <dbReference type="Pfam" id="PF00082"/>
    </source>
</evidence>
<evidence type="ECO:0000256" key="8">
    <source>
        <dbReference type="SAM" id="SignalP"/>
    </source>
</evidence>
<dbReference type="InterPro" id="IPR041469">
    <property type="entry name" value="Subtilisin-like_FN3"/>
</dbReference>
<evidence type="ECO:0000256" key="2">
    <source>
        <dbReference type="ARBA" id="ARBA00022670"/>
    </source>
</evidence>
<dbReference type="InterPro" id="IPR037045">
    <property type="entry name" value="S8pro/Inhibitor_I9_sf"/>
</dbReference>
<dbReference type="GO" id="GO:0004252">
    <property type="term" value="F:serine-type endopeptidase activity"/>
    <property type="evidence" value="ECO:0007669"/>
    <property type="project" value="UniProtKB-UniRule"/>
</dbReference>
<dbReference type="Pfam" id="PF00082">
    <property type="entry name" value="Peptidase_S8"/>
    <property type="match status" value="1"/>
</dbReference>
<keyword evidence="4 7" id="KW-0378">Hydrolase</keyword>
<dbReference type="InterPro" id="IPR023828">
    <property type="entry name" value="Peptidase_S8_Ser-AS"/>
</dbReference>
<dbReference type="SUPFAM" id="SSF52743">
    <property type="entry name" value="Subtilisin-like"/>
    <property type="match status" value="1"/>
</dbReference>
<name>A0A6P5GFT0_ANACO</name>
<keyword evidence="12" id="KW-1185">Reference proteome</keyword>
<comment type="similarity">
    <text evidence="1 7">Belongs to the peptidase S8 family.</text>
</comment>
<evidence type="ECO:0000256" key="5">
    <source>
        <dbReference type="ARBA" id="ARBA00022825"/>
    </source>
</evidence>
<evidence type="ECO:0000313" key="13">
    <source>
        <dbReference type="RefSeq" id="XP_020104230.1"/>
    </source>
</evidence>
<gene>
    <name evidence="13" type="primary">LOC109721191</name>
</gene>
<evidence type="ECO:0000259" key="11">
    <source>
        <dbReference type="Pfam" id="PF17766"/>
    </source>
</evidence>
<dbReference type="Pfam" id="PF17766">
    <property type="entry name" value="fn3_6"/>
    <property type="match status" value="1"/>
</dbReference>
<dbReference type="Gene3D" id="3.50.30.30">
    <property type="match status" value="1"/>
</dbReference>
<feature type="signal peptide" evidence="8">
    <location>
        <begin position="1"/>
        <end position="22"/>
    </location>
</feature>
<evidence type="ECO:0000256" key="4">
    <source>
        <dbReference type="ARBA" id="ARBA00022801"/>
    </source>
</evidence>
<evidence type="ECO:0000256" key="1">
    <source>
        <dbReference type="ARBA" id="ARBA00011073"/>
    </source>
</evidence>
<dbReference type="RefSeq" id="XP_020104230.1">
    <property type="nucleotide sequence ID" value="XM_020248641.1"/>
</dbReference>
<feature type="domain" description="Peptidase S8/S53" evidence="9">
    <location>
        <begin position="132"/>
        <end position="583"/>
    </location>
</feature>
<proteinExistence type="inferred from homology"/>
<sequence>MTASSKLLWVLFFSLSFHSIPTTPTPHVYIVYLGHSHGHDPLLTTKSHVQILCNVFSEESQAREALVYSYKHSFSGFAALLNSTQATTLSNMEGVISVFRSKVLQLHTTRSWDFMGLALDTGEATPLQLKYGDDVVVGIFDTGIWPESASFRNDSGLGPVPARWRGACVKGERFDPAAACNRKLVGARYYVAGFEREFGPLNATGSGEYRSARDRVGHGTHTASTAAGSVARGAGYLGGLGGGVARGGAPRARVAAYKVCWFVQLQGRCTEADIMAAFDDALRDGVGVISLSLGSSPPLTPLFATSTDVGAFHAAQMGVAVVFSAGNDGPDAALVQNVSPWATCVAAGTIDRAFPTPITLGNTVSFVGQGFIVKEMKMNLIDGGQIFDDGSCSFDSSPRRSATGKIVLCFSSLGQVSSTVAALAVLAANGSAMIFSETITKLTIQDDFLPTVHVDLHQGTQILDYIQSAGNATVLISLSRTSIGSSPAPSVAYFSSRGPSSISPNILKPDIAAPGVNILAAWPPLSSPTMLPFDRRSVNWNFESGTSMSCPHVSGIVALIKSAHPCWSPAAIRSALMTTAYMTDTTYDTILAGGTLKPVDPFDIGAGHVNPVAAMDPGLVYDIETEDYVIFLCSLGYTESQIKRMVLPSPSIDTSCSGNYSDLDLNYPAITISNLRSSITVKRTLRNVGQKNAFYFASVKNPQGVHAFVWPGVLIFTPHKEKMTYYVTVTPIKQSEDRYDFGEIMWSDGYHHVRTPLAVRVSNVRDGGSDRTRPESHQSA</sequence>
<dbReference type="FunFam" id="3.30.70.80:FF:000002">
    <property type="entry name" value="Subtilisin-like protease SBT5.3"/>
    <property type="match status" value="1"/>
</dbReference>
<protein>
    <submittedName>
        <fullName evidence="13">Subtilisin-like protease SBT3.18</fullName>
    </submittedName>
</protein>
<keyword evidence="2 7" id="KW-0645">Protease</keyword>
<dbReference type="InterPro" id="IPR034197">
    <property type="entry name" value="Peptidases_S8_3"/>
</dbReference>
<dbReference type="PROSITE" id="PS51892">
    <property type="entry name" value="SUBTILASE"/>
    <property type="match status" value="1"/>
</dbReference>
<dbReference type="CDD" id="cd02120">
    <property type="entry name" value="PA_subtilisin_like"/>
    <property type="match status" value="1"/>
</dbReference>
<evidence type="ECO:0000256" key="7">
    <source>
        <dbReference type="PROSITE-ProRule" id="PRU01240"/>
    </source>
</evidence>
<evidence type="ECO:0000313" key="12">
    <source>
        <dbReference type="Proteomes" id="UP000515123"/>
    </source>
</evidence>
<dbReference type="FunFam" id="2.60.40.2310:FF:000001">
    <property type="entry name" value="Subtilisin-like protease SBT1.5"/>
    <property type="match status" value="1"/>
</dbReference>
<evidence type="ECO:0000259" key="10">
    <source>
        <dbReference type="Pfam" id="PF05922"/>
    </source>
</evidence>
<dbReference type="InterPro" id="IPR000209">
    <property type="entry name" value="Peptidase_S8/S53_dom"/>
</dbReference>
<feature type="active site" description="Charge relay system" evidence="6 7">
    <location>
        <position position="218"/>
    </location>
</feature>
<accession>A0A6P5GFT0</accession>
<dbReference type="Proteomes" id="UP000515123">
    <property type="component" value="Linkage group 15"/>
</dbReference>
<evidence type="ECO:0000256" key="3">
    <source>
        <dbReference type="ARBA" id="ARBA00022729"/>
    </source>
</evidence>
<dbReference type="InterPro" id="IPR036852">
    <property type="entry name" value="Peptidase_S8/S53_dom_sf"/>
</dbReference>
<feature type="active site" description="Charge relay system" evidence="6 7">
    <location>
        <position position="547"/>
    </location>
</feature>
<reference evidence="13" key="2">
    <citation type="submission" date="2025-08" db="UniProtKB">
        <authorList>
            <consortium name="RefSeq"/>
        </authorList>
    </citation>
    <scope>IDENTIFICATION</scope>
    <source>
        <tissue evidence="13">Leaf</tissue>
    </source>
</reference>
<dbReference type="PROSITE" id="PS00138">
    <property type="entry name" value="SUBTILASE_SER"/>
    <property type="match status" value="1"/>
</dbReference>
<dbReference type="Gene3D" id="2.60.40.2310">
    <property type="match status" value="1"/>
</dbReference>
<dbReference type="PRINTS" id="PR00723">
    <property type="entry name" value="SUBTILISIN"/>
</dbReference>
<dbReference type="OrthoDB" id="1922155at2759"/>
<dbReference type="GO" id="GO:0006508">
    <property type="term" value="P:proteolysis"/>
    <property type="evidence" value="ECO:0007669"/>
    <property type="project" value="UniProtKB-KW"/>
</dbReference>
<dbReference type="PANTHER" id="PTHR10795">
    <property type="entry name" value="PROPROTEIN CONVERTASE SUBTILISIN/KEXIN"/>
    <property type="match status" value="1"/>
</dbReference>
<dbReference type="InterPro" id="IPR015500">
    <property type="entry name" value="Peptidase_S8_subtilisin-rel"/>
</dbReference>
<dbReference type="AlphaFoldDB" id="A0A6P5GFT0"/>